<accession>A0A841CDA8</accession>
<evidence type="ECO:0000313" key="3">
    <source>
        <dbReference type="Proteomes" id="UP000547510"/>
    </source>
</evidence>
<proteinExistence type="predicted"/>
<sequence>MWSDSRPAEPGSAPAQDGERETEGPSPVGVIAAAPGPPRVVPVGRTRQIAVIRTASCSLFEVKHR</sequence>
<name>A0A841CDA8_9PSEU</name>
<dbReference type="Proteomes" id="UP000547510">
    <property type="component" value="Unassembled WGS sequence"/>
</dbReference>
<dbReference type="AlphaFoldDB" id="A0A841CDA8"/>
<gene>
    <name evidence="2" type="ORF">FHS29_000728</name>
</gene>
<keyword evidence="3" id="KW-1185">Reference proteome</keyword>
<dbReference type="EMBL" id="JACHJN010000001">
    <property type="protein sequence ID" value="MBB5954158.1"/>
    <property type="molecule type" value="Genomic_DNA"/>
</dbReference>
<evidence type="ECO:0000256" key="1">
    <source>
        <dbReference type="SAM" id="MobiDB-lite"/>
    </source>
</evidence>
<feature type="region of interest" description="Disordered" evidence="1">
    <location>
        <begin position="1"/>
        <end position="39"/>
    </location>
</feature>
<protein>
    <submittedName>
        <fullName evidence="2">Uncharacterized protein</fullName>
    </submittedName>
</protein>
<comment type="caution">
    <text evidence="2">The sequence shown here is derived from an EMBL/GenBank/DDBJ whole genome shotgun (WGS) entry which is preliminary data.</text>
</comment>
<feature type="compositionally biased region" description="Low complexity" evidence="1">
    <location>
        <begin position="24"/>
        <end position="34"/>
    </location>
</feature>
<evidence type="ECO:0000313" key="2">
    <source>
        <dbReference type="EMBL" id="MBB5954158.1"/>
    </source>
</evidence>
<organism evidence="2 3">
    <name type="scientific">Saccharothrix tamanrassetensis</name>
    <dbReference type="NCBI Taxonomy" id="1051531"/>
    <lineage>
        <taxon>Bacteria</taxon>
        <taxon>Bacillati</taxon>
        <taxon>Actinomycetota</taxon>
        <taxon>Actinomycetes</taxon>
        <taxon>Pseudonocardiales</taxon>
        <taxon>Pseudonocardiaceae</taxon>
        <taxon>Saccharothrix</taxon>
    </lineage>
</organism>
<reference evidence="2 3" key="1">
    <citation type="submission" date="2020-08" db="EMBL/GenBank/DDBJ databases">
        <title>Genomic Encyclopedia of Type Strains, Phase III (KMG-III): the genomes of soil and plant-associated and newly described type strains.</title>
        <authorList>
            <person name="Whitman W."/>
        </authorList>
    </citation>
    <scope>NUCLEOTIDE SEQUENCE [LARGE SCALE GENOMIC DNA]</scope>
    <source>
        <strain evidence="2 3">CECT 8640</strain>
    </source>
</reference>